<evidence type="ECO:0000313" key="2">
    <source>
        <dbReference type="EMBL" id="KAK6342241.1"/>
    </source>
</evidence>
<dbReference type="PANTHER" id="PTHR36205">
    <property type="entry name" value="CHROMOSOME 19, WHOLE GENOME SHOTGUN SEQUENCE"/>
    <property type="match status" value="1"/>
</dbReference>
<evidence type="ECO:0000256" key="1">
    <source>
        <dbReference type="SAM" id="Phobius"/>
    </source>
</evidence>
<keyword evidence="1" id="KW-0812">Transmembrane</keyword>
<reference evidence="2 3" key="1">
    <citation type="submission" date="2019-10" db="EMBL/GenBank/DDBJ databases">
        <authorList>
            <person name="Palmer J.M."/>
        </authorList>
    </citation>
    <scope>NUCLEOTIDE SEQUENCE [LARGE SCALE GENOMIC DNA]</scope>
    <source>
        <strain evidence="2 3">TWF730</strain>
    </source>
</reference>
<keyword evidence="1" id="KW-0472">Membrane</keyword>
<keyword evidence="3" id="KW-1185">Reference proteome</keyword>
<proteinExistence type="predicted"/>
<feature type="transmembrane region" description="Helical" evidence="1">
    <location>
        <begin position="21"/>
        <end position="38"/>
    </location>
</feature>
<dbReference type="InterPro" id="IPR021822">
    <property type="entry name" value="DUF3405"/>
</dbReference>
<dbReference type="EMBL" id="JAVHNS010000010">
    <property type="protein sequence ID" value="KAK6342241.1"/>
    <property type="molecule type" value="Genomic_DNA"/>
</dbReference>
<organism evidence="2 3">
    <name type="scientific">Orbilia blumenaviensis</name>
    <dbReference type="NCBI Taxonomy" id="1796055"/>
    <lineage>
        <taxon>Eukaryota</taxon>
        <taxon>Fungi</taxon>
        <taxon>Dikarya</taxon>
        <taxon>Ascomycota</taxon>
        <taxon>Pezizomycotina</taxon>
        <taxon>Orbiliomycetes</taxon>
        <taxon>Orbiliales</taxon>
        <taxon>Orbiliaceae</taxon>
        <taxon>Orbilia</taxon>
    </lineage>
</organism>
<name>A0AAV9UJB3_9PEZI</name>
<protein>
    <recommendedName>
        <fullName evidence="4">Glycosyltransferase family 92 protein</fullName>
    </recommendedName>
</protein>
<gene>
    <name evidence="2" type="ORF">TWF730_001718</name>
</gene>
<evidence type="ECO:0008006" key="4">
    <source>
        <dbReference type="Google" id="ProtNLM"/>
    </source>
</evidence>
<dbReference type="PANTHER" id="PTHR36205:SF2">
    <property type="entry name" value="MAJOR FACILITATOR SUPERFAMILY TRANSPORTER"/>
    <property type="match status" value="1"/>
</dbReference>
<sequence length="442" mass="51691">MSSRLAFISHQTSMRRHIRSLILVTGFLTLTFYVIRLYKPPAPDPTSNIRLPNADKSNNDDKGFLQFKPPEASIQHSVIRGDSVVWTMDKNTTWRLLGRPPNRPECWTYKDRFSVYERPSPGMSDIIAKNNKNKIKKAIILRLGEGQVWRSAFVSYVRSLVMEAGYISGYDIVIYIHLDLSGVQKAAWLEKIPQEFRALTQTFSTQDLRKWIPEKAVFKNVYEQNHTPIQMFMAKNPQYDFVYSLEHDVRLIGRWDTLLADVDTEYAFHRKHKAEDQEMPEVPDLISFQTIRRPRVQWPWFQKEHACIKRFGGKANTRSSLGVVWGWSRRLTDAMTQYNAEGINCYFEYFAPSVAYQQNLTTFFYQHPLYCPNGAKPDRHSLNLTDFGKNDPRRAQPDKVPVGCSYFFVDSYSKPFWEDWYQHPEICRPPALVHPVKNPKFN</sequence>
<comment type="caution">
    <text evidence="2">The sequence shown here is derived from an EMBL/GenBank/DDBJ whole genome shotgun (WGS) entry which is preliminary data.</text>
</comment>
<dbReference type="Proteomes" id="UP001373714">
    <property type="component" value="Unassembled WGS sequence"/>
</dbReference>
<dbReference type="Pfam" id="PF11885">
    <property type="entry name" value="DUF3405"/>
    <property type="match status" value="1"/>
</dbReference>
<dbReference type="AlphaFoldDB" id="A0AAV9UJB3"/>
<keyword evidence="1" id="KW-1133">Transmembrane helix</keyword>
<evidence type="ECO:0000313" key="3">
    <source>
        <dbReference type="Proteomes" id="UP001373714"/>
    </source>
</evidence>
<accession>A0AAV9UJB3</accession>